<feature type="transmembrane region" description="Helical" evidence="1">
    <location>
        <begin position="140"/>
        <end position="160"/>
    </location>
</feature>
<keyword evidence="1" id="KW-0472">Membrane</keyword>
<accession>A0A3N4UXS8</accession>
<keyword evidence="3" id="KW-1185">Reference proteome</keyword>
<comment type="caution">
    <text evidence="2">The sequence shown here is derived from an EMBL/GenBank/DDBJ whole genome shotgun (WGS) entry which is preliminary data.</text>
</comment>
<name>A0A3N4UXS8_9GAMM</name>
<dbReference type="OrthoDB" id="6025097at2"/>
<evidence type="ECO:0000256" key="1">
    <source>
        <dbReference type="SAM" id="Phobius"/>
    </source>
</evidence>
<evidence type="ECO:0008006" key="4">
    <source>
        <dbReference type="Google" id="ProtNLM"/>
    </source>
</evidence>
<dbReference type="RefSeq" id="WP_123771284.1">
    <property type="nucleotide sequence ID" value="NZ_RKQN01000005.1"/>
</dbReference>
<organism evidence="2 3">
    <name type="scientific">Vulcaniibacterium tengchongense</name>
    <dbReference type="NCBI Taxonomy" id="1273429"/>
    <lineage>
        <taxon>Bacteria</taxon>
        <taxon>Pseudomonadati</taxon>
        <taxon>Pseudomonadota</taxon>
        <taxon>Gammaproteobacteria</taxon>
        <taxon>Lysobacterales</taxon>
        <taxon>Lysobacteraceae</taxon>
        <taxon>Vulcaniibacterium</taxon>
    </lineage>
</organism>
<dbReference type="AlphaFoldDB" id="A0A3N4UXS8"/>
<feature type="transmembrane region" description="Helical" evidence="1">
    <location>
        <begin position="106"/>
        <end position="128"/>
    </location>
</feature>
<feature type="transmembrane region" description="Helical" evidence="1">
    <location>
        <begin position="19"/>
        <end position="42"/>
    </location>
</feature>
<protein>
    <recommendedName>
        <fullName evidence="4">DUF1440 domain-containing protein</fullName>
    </recommendedName>
</protein>
<gene>
    <name evidence="2" type="ORF">EDC50_2967</name>
</gene>
<reference evidence="2 3" key="1">
    <citation type="submission" date="2018-11" db="EMBL/GenBank/DDBJ databases">
        <title>Genomic Encyclopedia of Type Strains, Phase IV (KMG-IV): sequencing the most valuable type-strain genomes for metagenomic binning, comparative biology and taxonomic classification.</title>
        <authorList>
            <person name="Goeker M."/>
        </authorList>
    </citation>
    <scope>NUCLEOTIDE SEQUENCE [LARGE SCALE GENOMIC DNA]</scope>
    <source>
        <strain evidence="2 3">DSM 25623</strain>
    </source>
</reference>
<evidence type="ECO:0000313" key="3">
    <source>
        <dbReference type="Proteomes" id="UP000269708"/>
    </source>
</evidence>
<keyword evidence="1" id="KW-0812">Transmembrane</keyword>
<feature type="transmembrane region" description="Helical" evidence="1">
    <location>
        <begin position="74"/>
        <end position="94"/>
    </location>
</feature>
<keyword evidence="1" id="KW-1133">Transmembrane helix</keyword>
<dbReference type="EMBL" id="RKQN01000005">
    <property type="protein sequence ID" value="RPE75522.1"/>
    <property type="molecule type" value="Genomic_DNA"/>
</dbReference>
<dbReference type="Proteomes" id="UP000269708">
    <property type="component" value="Unassembled WGS sequence"/>
</dbReference>
<evidence type="ECO:0000313" key="2">
    <source>
        <dbReference type="EMBL" id="RPE75522.1"/>
    </source>
</evidence>
<sequence>MATVAAAARPRSVPLDRPWAWLLLGGLVAGSLDLLFAMAWWAPLGASPGRILQSIAAWGVGREAAFAGGAATQALGAGLHYALTTAAVALYAALARRHAAVRRRPYAAGALYGASVFALLHLIVVPLLSAAPPREFRPDWMSACLLAHMLLLGVPAALFAERARHAGTR</sequence>
<proteinExistence type="predicted"/>